<sequence>MLDASTRVRLLPHKLDATAYGRYSNYILPKTQRYVTFEEAVSTLMGLFGP</sequence>
<dbReference type="EMBL" id="UZAF01016412">
    <property type="protein sequence ID" value="VDO27529.1"/>
    <property type="molecule type" value="Genomic_DNA"/>
</dbReference>
<proteinExistence type="predicted"/>
<dbReference type="Proteomes" id="UP000268014">
    <property type="component" value="Unassembled WGS sequence"/>
</dbReference>
<organism evidence="4">
    <name type="scientific">Haemonchus placei</name>
    <name type="common">Barber's pole worm</name>
    <dbReference type="NCBI Taxonomy" id="6290"/>
    <lineage>
        <taxon>Eukaryota</taxon>
        <taxon>Metazoa</taxon>
        <taxon>Ecdysozoa</taxon>
        <taxon>Nematoda</taxon>
        <taxon>Chromadorea</taxon>
        <taxon>Rhabditida</taxon>
        <taxon>Rhabditina</taxon>
        <taxon>Rhabditomorpha</taxon>
        <taxon>Strongyloidea</taxon>
        <taxon>Trichostrongylidae</taxon>
        <taxon>Haemonchus</taxon>
    </lineage>
</organism>
<protein>
    <submittedName>
        <fullName evidence="4">RRM domain-containing protein</fullName>
    </submittedName>
</protein>
<evidence type="ECO:0000313" key="2">
    <source>
        <dbReference type="EMBL" id="VDO27529.1"/>
    </source>
</evidence>
<feature type="domain" description="DUF7083" evidence="1">
    <location>
        <begin position="2"/>
        <end position="49"/>
    </location>
</feature>
<accession>A0A0N4W769</accession>
<evidence type="ECO:0000313" key="4">
    <source>
        <dbReference type="WBParaSite" id="HPLM_0000595401-mRNA-1"/>
    </source>
</evidence>
<name>A0A0N4W769_HAEPC</name>
<evidence type="ECO:0000259" key="1">
    <source>
        <dbReference type="Pfam" id="PF23309"/>
    </source>
</evidence>
<dbReference type="Pfam" id="PF23309">
    <property type="entry name" value="DUF7083"/>
    <property type="match status" value="1"/>
</dbReference>
<reference evidence="2 3" key="2">
    <citation type="submission" date="2018-11" db="EMBL/GenBank/DDBJ databases">
        <authorList>
            <consortium name="Pathogen Informatics"/>
        </authorList>
    </citation>
    <scope>NUCLEOTIDE SEQUENCE [LARGE SCALE GENOMIC DNA]</scope>
    <source>
        <strain evidence="2 3">MHpl1</strain>
    </source>
</reference>
<keyword evidence="3" id="KW-1185">Reference proteome</keyword>
<reference evidence="4" key="1">
    <citation type="submission" date="2017-02" db="UniProtKB">
        <authorList>
            <consortium name="WormBaseParasite"/>
        </authorList>
    </citation>
    <scope>IDENTIFICATION</scope>
</reference>
<dbReference type="WBParaSite" id="HPLM_0000595401-mRNA-1">
    <property type="protein sequence ID" value="HPLM_0000595401-mRNA-1"/>
    <property type="gene ID" value="HPLM_0000595401"/>
</dbReference>
<gene>
    <name evidence="2" type="ORF">HPLM_LOCUS5946</name>
</gene>
<evidence type="ECO:0000313" key="3">
    <source>
        <dbReference type="Proteomes" id="UP000268014"/>
    </source>
</evidence>
<dbReference type="InterPro" id="IPR055510">
    <property type="entry name" value="DUF7083"/>
</dbReference>
<dbReference type="AlphaFoldDB" id="A0A0N4W769"/>